<evidence type="ECO:0000256" key="10">
    <source>
        <dbReference type="PIRNR" id="PIRNR006268"/>
    </source>
</evidence>
<organism evidence="12 13">
    <name type="scientific">Candidatus Thermokryptus mobilis</name>
    <dbReference type="NCBI Taxonomy" id="1643428"/>
    <lineage>
        <taxon>Bacteria</taxon>
        <taxon>Pseudomonadati</taxon>
        <taxon>Candidatus Kryptoniota</taxon>
        <taxon>Candidatus Thermokryptus</taxon>
    </lineage>
</organism>
<dbReference type="GO" id="GO:0046872">
    <property type="term" value="F:metal ion binding"/>
    <property type="evidence" value="ECO:0007669"/>
    <property type="project" value="UniProtKB-UniRule"/>
</dbReference>
<evidence type="ECO:0000256" key="2">
    <source>
        <dbReference type="ARBA" id="ARBA00016337"/>
    </source>
</evidence>
<dbReference type="InterPro" id="IPR024932">
    <property type="entry name" value="ApbE"/>
</dbReference>
<evidence type="ECO:0000256" key="3">
    <source>
        <dbReference type="ARBA" id="ARBA00022630"/>
    </source>
</evidence>
<reference evidence="13" key="1">
    <citation type="submission" date="2015-11" db="EMBL/GenBank/DDBJ databases">
        <authorList>
            <person name="Varghese N."/>
        </authorList>
    </citation>
    <scope>NUCLEOTIDE SEQUENCE [LARGE SCALE GENOMIC DNA]</scope>
</reference>
<evidence type="ECO:0000256" key="7">
    <source>
        <dbReference type="ARBA" id="ARBA00022842"/>
    </source>
</evidence>
<comment type="similarity">
    <text evidence="10">Belongs to the ApbE family.</text>
</comment>
<evidence type="ECO:0000256" key="6">
    <source>
        <dbReference type="ARBA" id="ARBA00022827"/>
    </source>
</evidence>
<dbReference type="Gene3D" id="3.10.520.10">
    <property type="entry name" value="ApbE-like domains"/>
    <property type="match status" value="1"/>
</dbReference>
<dbReference type="Proteomes" id="UP000320623">
    <property type="component" value="Unassembled WGS sequence"/>
</dbReference>
<dbReference type="SUPFAM" id="SSF143631">
    <property type="entry name" value="ApbE-like"/>
    <property type="match status" value="1"/>
</dbReference>
<comment type="cofactor">
    <cofactor evidence="11">
        <name>Mg(2+)</name>
        <dbReference type="ChEBI" id="CHEBI:18420"/>
    </cofactor>
    <cofactor evidence="11">
        <name>Mn(2+)</name>
        <dbReference type="ChEBI" id="CHEBI:29035"/>
    </cofactor>
    <text evidence="11">Magnesium. Can also use manganese.</text>
</comment>
<keyword evidence="13" id="KW-1185">Reference proteome</keyword>
<evidence type="ECO:0000256" key="1">
    <source>
        <dbReference type="ARBA" id="ARBA00011955"/>
    </source>
</evidence>
<comment type="catalytic activity">
    <reaction evidence="9 10">
        <text>L-threonyl-[protein] + FAD = FMN-L-threonyl-[protein] + AMP + H(+)</text>
        <dbReference type="Rhea" id="RHEA:36847"/>
        <dbReference type="Rhea" id="RHEA-COMP:11060"/>
        <dbReference type="Rhea" id="RHEA-COMP:11061"/>
        <dbReference type="ChEBI" id="CHEBI:15378"/>
        <dbReference type="ChEBI" id="CHEBI:30013"/>
        <dbReference type="ChEBI" id="CHEBI:57692"/>
        <dbReference type="ChEBI" id="CHEBI:74257"/>
        <dbReference type="ChEBI" id="CHEBI:456215"/>
        <dbReference type="EC" id="2.7.1.180"/>
    </reaction>
</comment>
<gene>
    <name evidence="12" type="ORF">JGI1_01687</name>
</gene>
<evidence type="ECO:0000256" key="11">
    <source>
        <dbReference type="PIRSR" id="PIRSR006268-2"/>
    </source>
</evidence>
<feature type="binding site" evidence="11">
    <location>
        <position position="240"/>
    </location>
    <ligand>
        <name>Mg(2+)</name>
        <dbReference type="ChEBI" id="CHEBI:18420"/>
    </ligand>
</feature>
<evidence type="ECO:0000313" key="13">
    <source>
        <dbReference type="Proteomes" id="UP000320623"/>
    </source>
</evidence>
<feature type="binding site" evidence="11">
    <location>
        <position position="150"/>
    </location>
    <ligand>
        <name>Mg(2+)</name>
        <dbReference type="ChEBI" id="CHEBI:18420"/>
    </ligand>
</feature>
<feature type="binding site" evidence="11">
    <location>
        <position position="244"/>
    </location>
    <ligand>
        <name>Mg(2+)</name>
        <dbReference type="ChEBI" id="CHEBI:18420"/>
    </ligand>
</feature>
<evidence type="ECO:0000256" key="4">
    <source>
        <dbReference type="ARBA" id="ARBA00022679"/>
    </source>
</evidence>
<dbReference type="InterPro" id="IPR003374">
    <property type="entry name" value="ApbE-like_sf"/>
</dbReference>
<sequence length="301" mass="34113">MLKLFAILQLISLILPPPQGKSYYLMGTYSYIEMPSADLNKKAYKILHDIETKLSDYIDSSEVSRINANAGKNFLKVSSITMEMIKKAIEVSEKSFGYFDITIGALTINAKRLKKIDEFRAKELVNFKDILIKGDSVMLKRENMAIDPGGIGKGFAIEMCYKKLNSKKGFISIGGDMKIWGHKRTIAVRDPRNGTSLVQMVNSKDVSISTSGNYLRKHIETPEDDVLQVTVAHEDGGFADAYSTAIFAMPEKMRRKFIEDNPDVGVLIVYKDGSIFINKRFMEFFEILLFKTNSEKQRRKN</sequence>
<dbReference type="PIRSF" id="PIRSF006268">
    <property type="entry name" value="ApbE"/>
    <property type="match status" value="1"/>
</dbReference>
<evidence type="ECO:0000256" key="8">
    <source>
        <dbReference type="ARBA" id="ARBA00031306"/>
    </source>
</evidence>
<dbReference type="OrthoDB" id="9778595at2"/>
<protein>
    <recommendedName>
        <fullName evidence="2 10">FAD:protein FMN transferase</fullName>
        <ecNumber evidence="1 10">2.7.1.180</ecNumber>
    </recommendedName>
    <alternativeName>
        <fullName evidence="8 10">Flavin transferase</fullName>
    </alternativeName>
</protein>
<dbReference type="AlphaFoldDB" id="A0A0S4N761"/>
<keyword evidence="12" id="KW-0449">Lipoprotein</keyword>
<dbReference type="RefSeq" id="WP_140945421.1">
    <property type="nucleotide sequence ID" value="NZ_FAOO01000012.1"/>
</dbReference>
<name>A0A0S4N761_9BACT</name>
<dbReference type="PANTHER" id="PTHR30040">
    <property type="entry name" value="THIAMINE BIOSYNTHESIS LIPOPROTEIN APBE"/>
    <property type="match status" value="1"/>
</dbReference>
<keyword evidence="7 10" id="KW-0460">Magnesium</keyword>
<keyword evidence="6 10" id="KW-0274">FAD</keyword>
<dbReference type="EMBL" id="FAOO01000012">
    <property type="protein sequence ID" value="CUU07079.1"/>
    <property type="molecule type" value="Genomic_DNA"/>
</dbReference>
<keyword evidence="5 10" id="KW-0479">Metal-binding</keyword>
<keyword evidence="3 10" id="KW-0285">Flavoprotein</keyword>
<dbReference type="Pfam" id="PF02424">
    <property type="entry name" value="ApbE"/>
    <property type="match status" value="1"/>
</dbReference>
<evidence type="ECO:0000256" key="5">
    <source>
        <dbReference type="ARBA" id="ARBA00022723"/>
    </source>
</evidence>
<proteinExistence type="inferred from homology"/>
<dbReference type="GO" id="GO:0016740">
    <property type="term" value="F:transferase activity"/>
    <property type="evidence" value="ECO:0007669"/>
    <property type="project" value="UniProtKB-UniRule"/>
</dbReference>
<accession>A0A0S4N761</accession>
<evidence type="ECO:0000313" key="12">
    <source>
        <dbReference type="EMBL" id="CUU07079.1"/>
    </source>
</evidence>
<dbReference type="PANTHER" id="PTHR30040:SF2">
    <property type="entry name" value="FAD:PROTEIN FMN TRANSFERASE"/>
    <property type="match status" value="1"/>
</dbReference>
<dbReference type="STRING" id="1643428.GCA_001442855_01651"/>
<keyword evidence="4 10" id="KW-0808">Transferase</keyword>
<evidence type="ECO:0000256" key="9">
    <source>
        <dbReference type="ARBA" id="ARBA00048540"/>
    </source>
</evidence>
<dbReference type="EC" id="2.7.1.180" evidence="1 10"/>